<keyword evidence="1" id="KW-0472">Membrane</keyword>
<accession>A0ABU2ZQ47</accession>
<evidence type="ECO:0000259" key="2">
    <source>
        <dbReference type="Pfam" id="PF14258"/>
    </source>
</evidence>
<feature type="domain" description="DUF4350" evidence="2">
    <location>
        <begin position="84"/>
        <end position="247"/>
    </location>
</feature>
<protein>
    <submittedName>
        <fullName evidence="3">DUF4350 domain-containing protein</fullName>
    </submittedName>
</protein>
<evidence type="ECO:0000313" key="4">
    <source>
        <dbReference type="Proteomes" id="UP001253545"/>
    </source>
</evidence>
<reference evidence="3 4" key="1">
    <citation type="submission" date="2023-09" db="EMBL/GenBank/DDBJ databases">
        <authorList>
            <person name="Rey-Velasco X."/>
        </authorList>
    </citation>
    <scope>NUCLEOTIDE SEQUENCE [LARGE SCALE GENOMIC DNA]</scope>
    <source>
        <strain evidence="3 4">P117</strain>
    </source>
</reference>
<dbReference type="Pfam" id="PF14258">
    <property type="entry name" value="DUF4350"/>
    <property type="match status" value="1"/>
</dbReference>
<feature type="transmembrane region" description="Helical" evidence="1">
    <location>
        <begin position="263"/>
        <end position="290"/>
    </location>
</feature>
<dbReference type="Proteomes" id="UP001253545">
    <property type="component" value="Unassembled WGS sequence"/>
</dbReference>
<keyword evidence="4" id="KW-1185">Reference proteome</keyword>
<dbReference type="InterPro" id="IPR025646">
    <property type="entry name" value="DUF4350"/>
</dbReference>
<dbReference type="RefSeq" id="WP_311368211.1">
    <property type="nucleotide sequence ID" value="NZ_JAVRHX010000001.1"/>
</dbReference>
<keyword evidence="1" id="KW-1133">Transmembrane helix</keyword>
<comment type="caution">
    <text evidence="3">The sequence shown here is derived from an EMBL/GenBank/DDBJ whole genome shotgun (WGS) entry which is preliminary data.</text>
</comment>
<name>A0ABU2ZQ47_9ALTE</name>
<dbReference type="EMBL" id="JAVRHX010000001">
    <property type="protein sequence ID" value="MDT0594753.1"/>
    <property type="molecule type" value="Genomic_DNA"/>
</dbReference>
<sequence>MKIEARHFAIAGICLILVVFIIFNLERVEQEIDQGFQKEANEEPFLALQMHMQSYNIDVILSGKAEDLFEDNSLAPLNPHYTDLIIFDTAEIAVSKEISNKLFAWIEQGGHVIVGLDTLEGASTFTGNHFLRQLEVETHDYDRELLDSEFNVSTKINTADFGEINVNVEDSLYITVSDNEELVYSASVLSSAYVDEPIAQDKIHFYDKASIIQVAIGQGLVTLMTDVQIWDNYQIDAEDNAFYIHQLAKEADAIYLMSFSEPLMWYSIIVNFSPAFYWILIFVALINIWFFAVRFGAIKQVEDTVVTYFSQHIKVAGLFYWDTGQKHKLIDDVRSQLLDELRLRMSHPNPSTASMLAALSNISSWPEASLHTLILEPINLNETHFIKLMQDLQALRKMI</sequence>
<feature type="transmembrane region" description="Helical" evidence="1">
    <location>
        <begin position="7"/>
        <end position="25"/>
    </location>
</feature>
<evidence type="ECO:0000313" key="3">
    <source>
        <dbReference type="EMBL" id="MDT0594753.1"/>
    </source>
</evidence>
<proteinExistence type="predicted"/>
<keyword evidence="1" id="KW-0812">Transmembrane</keyword>
<organism evidence="3 4">
    <name type="scientific">Glaciecola petra</name>
    <dbReference type="NCBI Taxonomy" id="3075602"/>
    <lineage>
        <taxon>Bacteria</taxon>
        <taxon>Pseudomonadati</taxon>
        <taxon>Pseudomonadota</taxon>
        <taxon>Gammaproteobacteria</taxon>
        <taxon>Alteromonadales</taxon>
        <taxon>Alteromonadaceae</taxon>
        <taxon>Glaciecola</taxon>
    </lineage>
</organism>
<evidence type="ECO:0000256" key="1">
    <source>
        <dbReference type="SAM" id="Phobius"/>
    </source>
</evidence>
<gene>
    <name evidence="3" type="ORF">RM552_07875</name>
</gene>